<dbReference type="AlphaFoldDB" id="A0A2A5IUU3"/>
<organism evidence="8 9">
    <name type="scientific">Bacillus pumilus</name>
    <name type="common">Bacillus mesentericus</name>
    <dbReference type="NCBI Taxonomy" id="1408"/>
    <lineage>
        <taxon>Bacteria</taxon>
        <taxon>Bacillati</taxon>
        <taxon>Bacillota</taxon>
        <taxon>Bacilli</taxon>
        <taxon>Bacillales</taxon>
        <taxon>Bacillaceae</taxon>
        <taxon>Bacillus</taxon>
    </lineage>
</organism>
<dbReference type="PANTHER" id="PTHR42810:SF4">
    <property type="entry name" value="URIC ACID TRANSPORTER UACT"/>
    <property type="match status" value="1"/>
</dbReference>
<dbReference type="EMBL" id="NKHG01000071">
    <property type="protein sequence ID" value="PCK21088.1"/>
    <property type="molecule type" value="Genomic_DNA"/>
</dbReference>
<dbReference type="GO" id="GO:0005886">
    <property type="term" value="C:plasma membrane"/>
    <property type="evidence" value="ECO:0007669"/>
    <property type="project" value="TreeGrafter"/>
</dbReference>
<evidence type="ECO:0000313" key="8">
    <source>
        <dbReference type="EMBL" id="PCK21088.1"/>
    </source>
</evidence>
<sequence>MSAAKKAKTLSLGIQHVLAMYAGAVLVPLIVGDALGLTPAQLTYLISADIFMCGAATLLQVWKNRFFGIGLPVVLGCTFTAVSPMIAIGSKYGISSIYGSIIASGCIVIALSFFFGKLVKFFPPVVTGSVV</sequence>
<evidence type="ECO:0000256" key="1">
    <source>
        <dbReference type="ARBA" id="ARBA00004141"/>
    </source>
</evidence>
<gene>
    <name evidence="8" type="ORF">CEY02_09895</name>
</gene>
<feature type="transmembrane region" description="Helical" evidence="7">
    <location>
        <begin position="42"/>
        <end position="59"/>
    </location>
</feature>
<keyword evidence="6 7" id="KW-0472">Membrane</keyword>
<proteinExistence type="inferred from homology"/>
<reference evidence="8 9" key="1">
    <citation type="submission" date="2017-06" db="EMBL/GenBank/DDBJ databases">
        <title>Draft Genome Sequence of Bacillus sp Strain 36R Isolated from saline sediment at Atanasia, Sonora, Mexico.</title>
        <authorList>
            <person name="Sanchez Diaz R."/>
            <person name="Quiroz Macias M.E."/>
            <person name="Ibarra Gamez J.C."/>
            <person name="Enciso Ibarra J."/>
            <person name="Gomez Gil B."/>
            <person name="Galaviz Silva L."/>
        </authorList>
    </citation>
    <scope>NUCLEOTIDE SEQUENCE [LARGE SCALE GENOMIC DNA]</scope>
    <source>
        <strain evidence="8 9">36R_ATNSAL</strain>
    </source>
</reference>
<protein>
    <submittedName>
        <fullName evidence="8">Xanthine permease</fullName>
    </submittedName>
</protein>
<evidence type="ECO:0000313" key="9">
    <source>
        <dbReference type="Proteomes" id="UP000228754"/>
    </source>
</evidence>
<evidence type="ECO:0000256" key="3">
    <source>
        <dbReference type="ARBA" id="ARBA00022448"/>
    </source>
</evidence>
<dbReference type="Proteomes" id="UP000228754">
    <property type="component" value="Unassembled WGS sequence"/>
</dbReference>
<keyword evidence="5 7" id="KW-1133">Transmembrane helix</keyword>
<keyword evidence="4 7" id="KW-0812">Transmembrane</keyword>
<feature type="transmembrane region" description="Helical" evidence="7">
    <location>
        <begin position="94"/>
        <end position="115"/>
    </location>
</feature>
<feature type="transmembrane region" description="Helical" evidence="7">
    <location>
        <begin position="66"/>
        <end position="88"/>
    </location>
</feature>
<comment type="subcellular location">
    <subcellularLocation>
        <location evidence="1">Membrane</location>
        <topology evidence="1">Multi-pass membrane protein</topology>
    </subcellularLocation>
</comment>
<feature type="transmembrane region" description="Helical" evidence="7">
    <location>
        <begin position="12"/>
        <end position="30"/>
    </location>
</feature>
<keyword evidence="3" id="KW-0813">Transport</keyword>
<evidence type="ECO:0000256" key="5">
    <source>
        <dbReference type="ARBA" id="ARBA00022989"/>
    </source>
</evidence>
<evidence type="ECO:0000256" key="6">
    <source>
        <dbReference type="ARBA" id="ARBA00023136"/>
    </source>
</evidence>
<comment type="caution">
    <text evidence="8">The sequence shown here is derived from an EMBL/GenBank/DDBJ whole genome shotgun (WGS) entry which is preliminary data.</text>
</comment>
<dbReference type="GO" id="GO:0042907">
    <property type="term" value="F:xanthine transmembrane transporter activity"/>
    <property type="evidence" value="ECO:0007669"/>
    <property type="project" value="TreeGrafter"/>
</dbReference>
<name>A0A2A5IUU3_BACPU</name>
<dbReference type="Pfam" id="PF00860">
    <property type="entry name" value="Xan_ur_permease"/>
    <property type="match status" value="1"/>
</dbReference>
<accession>A0A2A5IUU3</accession>
<dbReference type="InterPro" id="IPR006043">
    <property type="entry name" value="NCS2"/>
</dbReference>
<evidence type="ECO:0000256" key="2">
    <source>
        <dbReference type="ARBA" id="ARBA00008821"/>
    </source>
</evidence>
<evidence type="ECO:0000256" key="4">
    <source>
        <dbReference type="ARBA" id="ARBA00022692"/>
    </source>
</evidence>
<dbReference type="PANTHER" id="PTHR42810">
    <property type="entry name" value="PURINE PERMEASE C1399.01C-RELATED"/>
    <property type="match status" value="1"/>
</dbReference>
<comment type="similarity">
    <text evidence="2">Belongs to the nucleobase:cation symporter-2 (NCS2) (TC 2.A.40) family.</text>
</comment>
<feature type="non-terminal residue" evidence="8">
    <location>
        <position position="131"/>
    </location>
</feature>
<evidence type="ECO:0000256" key="7">
    <source>
        <dbReference type="SAM" id="Phobius"/>
    </source>
</evidence>